<organism evidence="1 2">
    <name type="scientific">Neofusicoccum parvum</name>
    <dbReference type="NCBI Taxonomy" id="310453"/>
    <lineage>
        <taxon>Eukaryota</taxon>
        <taxon>Fungi</taxon>
        <taxon>Dikarya</taxon>
        <taxon>Ascomycota</taxon>
        <taxon>Pezizomycotina</taxon>
        <taxon>Dothideomycetes</taxon>
        <taxon>Dothideomycetes incertae sedis</taxon>
        <taxon>Botryosphaeriales</taxon>
        <taxon>Botryosphaeriaceae</taxon>
        <taxon>Neofusicoccum</taxon>
    </lineage>
</organism>
<evidence type="ECO:0000313" key="2">
    <source>
        <dbReference type="Proteomes" id="UP001165186"/>
    </source>
</evidence>
<accession>A0ACB5SEW1</accession>
<name>A0ACB5SEW1_9PEZI</name>
<comment type="caution">
    <text evidence="1">The sequence shown here is derived from an EMBL/GenBank/DDBJ whole genome shotgun (WGS) entry which is preliminary data.</text>
</comment>
<dbReference type="Proteomes" id="UP001165186">
    <property type="component" value="Unassembled WGS sequence"/>
</dbReference>
<proteinExistence type="predicted"/>
<dbReference type="EMBL" id="BSXG01000320">
    <property type="protein sequence ID" value="GME37297.1"/>
    <property type="molecule type" value="Genomic_DNA"/>
</dbReference>
<protein>
    <submittedName>
        <fullName evidence="1">Uncharacterized protein</fullName>
    </submittedName>
</protein>
<sequence>MVVLFIHSGLLSALQERENRHSTLFAGQQAWKLLPYALLGKHERAFQHLVPRLEDADVAFELRSRGDDALPSPLLLAIAMSDEALVRRFARIPQFLDHAFEDAWGQRMTPLCLAVTKDNAVAVVRCLVDAGADMFQDCRVRPDDEWLATFWRRSGLRLTVGGVLEGEDRRLEEWVAAKMLVG</sequence>
<keyword evidence="2" id="KW-1185">Reference proteome</keyword>
<reference evidence="1" key="1">
    <citation type="submission" date="2024-09" db="EMBL/GenBank/DDBJ databases">
        <title>Draft Genome Sequences of Neofusicoccum parvum.</title>
        <authorList>
            <person name="Ashida A."/>
            <person name="Camagna M."/>
            <person name="Tanaka A."/>
            <person name="Takemoto D."/>
        </authorList>
    </citation>
    <scope>NUCLEOTIDE SEQUENCE</scope>
    <source>
        <strain evidence="1">PPO83</strain>
    </source>
</reference>
<evidence type="ECO:0000313" key="1">
    <source>
        <dbReference type="EMBL" id="GME37297.1"/>
    </source>
</evidence>
<gene>
    <name evidence="1" type="primary">g11135</name>
    <name evidence="1" type="ORF">NpPPO83_00011135</name>
</gene>